<accession>A0A813J9E6</accession>
<name>A0A813J9E6_POLGL</name>
<sequence length="915" mass="100896">MGAPLRWQRFKTAAALLLVAMSAWASIGWARAEVVSLRESVRAEARAEVAGVRAALEMQAARIVNLEGELTVLSQGFQESVEQRAQAQKSVVEQHKPWGAMQKLRSAVLRGHLQGPKTGHVTASIAGEGLLGQVAQRSLFERGSDAKAATGGRVLRSADNFMEAVKRGDTQTVEALLRSNATLASDRDAVGRTVLMYFVILNHTQIVEALLRSNATLASDRDALGGTAMSYAIGFNHTQIVEALLDSNPALGLDEFLGATMMHLAASGFNGGAFEALLRSNFNLPNYRNNAGETAFAMAVERGDEDKGDIKQLLDTKRAVQWTATCFYISQLKGFGDGALAVDDQKKKAILLKVIQMMLSAGLEATQTTVVPYKEPRKYGRNVELWSELKVTKPACYNAAEILDSKALYPEELRILIGHELFVDAIFRQHSTCNNLRHAGTGNSDIYVTKLVDDSFGAMLGKFTASFGNKILKHSEEGKTLLMRAPVNETQTISYVDPESPHFCRSGLAAFDTILHWTDIYRVPPDQTTKDGYSAAMLAACAGNDQAHNHAVNKLLDETFDKDPSDGSMYRMARKPITTGLMICVSFVSLAALAVVLRSRPSSNVAVVLHSRQSSTVINFILRAMALFICNHVMLYGQDVAWIFWKDKDHMSWQSLQHGLSILGQPWNFTLGCWFVPIAVMAVLSMCFMAHDLCQAYNAIENCSGKDADEDVEISDIYQNPERPIVDCLHRFLLAAVFMVVYVTKVLTPLETTLQSRTFWGLSLFVQMHQNWPQPGSEPKDFVSVLRWLCCADKKPLERSLWSLFLSGSYKKADAEESDPMGRPEVVARFILSYLSNALFKVILLYTLPIYLAATKDPGDFALNAFAVTFIIELDNEDPDKAQKYGRVSKRETGNSEQESTAGEPLLQTPAEPCV</sequence>
<dbReference type="PANTHER" id="PTHR24120:SF4">
    <property type="entry name" value="GH07239P"/>
    <property type="match status" value="1"/>
</dbReference>
<evidence type="ECO:0000256" key="1">
    <source>
        <dbReference type="SAM" id="MobiDB-lite"/>
    </source>
</evidence>
<dbReference type="SUPFAM" id="SSF48403">
    <property type="entry name" value="Ankyrin repeat"/>
    <property type="match status" value="1"/>
</dbReference>
<feature type="region of interest" description="Disordered" evidence="1">
    <location>
        <begin position="882"/>
        <end position="915"/>
    </location>
</feature>
<feature type="signal peptide" evidence="3">
    <location>
        <begin position="1"/>
        <end position="25"/>
    </location>
</feature>
<feature type="transmembrane region" description="Helical" evidence="2">
    <location>
        <begin position="577"/>
        <end position="599"/>
    </location>
</feature>
<feature type="transmembrane region" description="Helical" evidence="2">
    <location>
        <begin position="620"/>
        <end position="645"/>
    </location>
</feature>
<evidence type="ECO:0000256" key="2">
    <source>
        <dbReference type="SAM" id="Phobius"/>
    </source>
</evidence>
<comment type="caution">
    <text evidence="4">The sequence shown here is derived from an EMBL/GenBank/DDBJ whole genome shotgun (WGS) entry which is preliminary data.</text>
</comment>
<dbReference type="SMART" id="SM00248">
    <property type="entry name" value="ANK"/>
    <property type="match status" value="5"/>
</dbReference>
<feature type="transmembrane region" description="Helical" evidence="2">
    <location>
        <begin position="831"/>
        <end position="854"/>
    </location>
</feature>
<dbReference type="Pfam" id="PF12796">
    <property type="entry name" value="Ank_2"/>
    <property type="match status" value="1"/>
</dbReference>
<dbReference type="Gene3D" id="1.25.40.20">
    <property type="entry name" value="Ankyrin repeat-containing domain"/>
    <property type="match status" value="1"/>
</dbReference>
<keyword evidence="3" id="KW-0732">Signal</keyword>
<organism evidence="4 6">
    <name type="scientific">Polarella glacialis</name>
    <name type="common">Dinoflagellate</name>
    <dbReference type="NCBI Taxonomy" id="89957"/>
    <lineage>
        <taxon>Eukaryota</taxon>
        <taxon>Sar</taxon>
        <taxon>Alveolata</taxon>
        <taxon>Dinophyceae</taxon>
        <taxon>Suessiales</taxon>
        <taxon>Suessiaceae</taxon>
        <taxon>Polarella</taxon>
    </lineage>
</organism>
<dbReference type="AlphaFoldDB" id="A0A813J9E6"/>
<proteinExistence type="predicted"/>
<dbReference type="InterPro" id="IPR002110">
    <property type="entry name" value="Ankyrin_rpt"/>
</dbReference>
<reference evidence="4" key="1">
    <citation type="submission" date="2021-02" db="EMBL/GenBank/DDBJ databases">
        <authorList>
            <person name="Dougan E. K."/>
            <person name="Rhodes N."/>
            <person name="Thang M."/>
            <person name="Chan C."/>
        </authorList>
    </citation>
    <scope>NUCLEOTIDE SEQUENCE</scope>
</reference>
<keyword evidence="2" id="KW-0472">Membrane</keyword>
<evidence type="ECO:0000256" key="3">
    <source>
        <dbReference type="SAM" id="SignalP"/>
    </source>
</evidence>
<dbReference type="EMBL" id="CAJNNW010023325">
    <property type="protein sequence ID" value="CAE8670530.1"/>
    <property type="molecule type" value="Genomic_DNA"/>
</dbReference>
<dbReference type="PANTHER" id="PTHR24120">
    <property type="entry name" value="GH07239P"/>
    <property type="match status" value="1"/>
</dbReference>
<dbReference type="InterPro" id="IPR036770">
    <property type="entry name" value="Ankyrin_rpt-contain_sf"/>
</dbReference>
<evidence type="ECO:0000313" key="5">
    <source>
        <dbReference type="EMBL" id="CAE8705127.1"/>
    </source>
</evidence>
<protein>
    <submittedName>
        <fullName evidence="4">Uncharacterized protein</fullName>
    </submittedName>
</protein>
<dbReference type="Proteomes" id="UP000626109">
    <property type="component" value="Unassembled WGS sequence"/>
</dbReference>
<feature type="compositionally biased region" description="Basic and acidic residues" evidence="1">
    <location>
        <begin position="882"/>
        <end position="894"/>
    </location>
</feature>
<evidence type="ECO:0000313" key="4">
    <source>
        <dbReference type="EMBL" id="CAE8670530.1"/>
    </source>
</evidence>
<feature type="transmembrane region" description="Helical" evidence="2">
    <location>
        <begin position="665"/>
        <end position="688"/>
    </location>
</feature>
<evidence type="ECO:0000313" key="6">
    <source>
        <dbReference type="Proteomes" id="UP000626109"/>
    </source>
</evidence>
<gene>
    <name evidence="4" type="ORF">PGLA2088_LOCUS17489</name>
    <name evidence="5" type="ORF">PGLA2088_LOCUS33541</name>
</gene>
<keyword evidence="2" id="KW-1133">Transmembrane helix</keyword>
<dbReference type="EMBL" id="CAJNNW010030911">
    <property type="protein sequence ID" value="CAE8705127.1"/>
    <property type="molecule type" value="Genomic_DNA"/>
</dbReference>
<feature type="chain" id="PRO_5036222148" evidence="3">
    <location>
        <begin position="26"/>
        <end position="915"/>
    </location>
</feature>
<keyword evidence="2" id="KW-0812">Transmembrane</keyword>